<evidence type="ECO:0000313" key="4">
    <source>
        <dbReference type="Proteomes" id="UP000275385"/>
    </source>
</evidence>
<feature type="compositionally biased region" description="Acidic residues" evidence="2">
    <location>
        <begin position="650"/>
        <end position="661"/>
    </location>
</feature>
<feature type="coiled-coil region" evidence="1">
    <location>
        <begin position="459"/>
        <end position="500"/>
    </location>
</feature>
<feature type="compositionally biased region" description="Polar residues" evidence="2">
    <location>
        <begin position="25"/>
        <end position="50"/>
    </location>
</feature>
<accession>A0A420Y596</accession>
<dbReference type="PANTHER" id="PTHR19327">
    <property type="entry name" value="GOLGIN"/>
    <property type="match status" value="1"/>
</dbReference>
<feature type="region of interest" description="Disordered" evidence="2">
    <location>
        <begin position="214"/>
        <end position="235"/>
    </location>
</feature>
<proteinExistence type="predicted"/>
<dbReference type="STRING" id="177199.A0A420Y596"/>
<protein>
    <submittedName>
        <fullName evidence="3">Uncharacterized protein</fullName>
    </submittedName>
</protein>
<feature type="region of interest" description="Disordered" evidence="2">
    <location>
        <begin position="1"/>
        <end position="61"/>
    </location>
</feature>
<dbReference type="Gene3D" id="1.10.287.1490">
    <property type="match status" value="1"/>
</dbReference>
<sequence length="705" mass="78288">MADSSDLPIALRRGRRASSGLRVCTNASQSDALPSPPSSCTSAKTPSVRASSEDADSNAPGEVTFLPLRQVLDGRIKRRIRRNGLSEEMNTITAEKKRRQREAKDEIGRLKAALAEKDEEIRKLQDETVIMDTERVWDLEQQVEKLKQQLADRSGVDETRFDWTVAAHDPFNPDEYMEEDTVENTVEETVEDMDVDVEVFGEASMAELACSTPTRRARASFPTPPTTSPAAAPLTPCSGTRFTQPTNHAGVQASLPDPRTQELEDELASLHLELAKLTATLESYTSLTTRLTTTLAPFSPSSPLPPTTASCPHPEIEAHLTTLLQTLSDRTTALITLNSSISDLGFPGSDASSILASIRTAFRTARLELEYLTPGEISLPLTSSGAAVLDLLLDRLRDMSKRCKEADDTIDEYHALELSLRQQLSTRLDVTDGLRREVAALKHAVGEKDDRLAEQSVGLERLKGAVESYARDVRELEGLVERLEGELVEAEGRVVDKMEVEERLVARTAALEGQIEELRTAYAQTLEDLRRSHKDEMEGRNREAGRALAMRDARVTELKEEIERVNKALRAAQETVRKLRVENTQVKNVNEVLKKENEGLAGDVEEERKKAMEVVETMRAELERVVKRSEGLLNTPRTVGKKASRRDSALGEEEGREEEVSLVDTPSTSKRSSLDSRDSAKRGHARKRRRYDSGLGFLDEEEVDA</sequence>
<feature type="coiled-coil region" evidence="1">
    <location>
        <begin position="100"/>
        <end position="127"/>
    </location>
</feature>
<dbReference type="OrthoDB" id="3532430at2759"/>
<reference evidence="3 4" key="1">
    <citation type="submission" date="2018-08" db="EMBL/GenBank/DDBJ databases">
        <title>Draft genome of the lignicolous fungus Coniochaeta pulveracea.</title>
        <authorList>
            <person name="Borstlap C.J."/>
            <person name="De Witt R.N."/>
            <person name="Botha A."/>
            <person name="Volschenk H."/>
        </authorList>
    </citation>
    <scope>NUCLEOTIDE SEQUENCE [LARGE SCALE GENOMIC DNA]</scope>
    <source>
        <strain evidence="3 4">CAB683</strain>
    </source>
</reference>
<feature type="coiled-coil region" evidence="1">
    <location>
        <begin position="555"/>
        <end position="628"/>
    </location>
</feature>
<evidence type="ECO:0000256" key="1">
    <source>
        <dbReference type="SAM" id="Coils"/>
    </source>
</evidence>
<dbReference type="EMBL" id="QVQW01000047">
    <property type="protein sequence ID" value="RKU43062.1"/>
    <property type="molecule type" value="Genomic_DNA"/>
</dbReference>
<dbReference type="Proteomes" id="UP000275385">
    <property type="component" value="Unassembled WGS sequence"/>
</dbReference>
<name>A0A420Y596_9PEZI</name>
<comment type="caution">
    <text evidence="3">The sequence shown here is derived from an EMBL/GenBank/DDBJ whole genome shotgun (WGS) entry which is preliminary data.</text>
</comment>
<evidence type="ECO:0000313" key="3">
    <source>
        <dbReference type="EMBL" id="RKU43062.1"/>
    </source>
</evidence>
<dbReference type="PANTHER" id="PTHR19327:SF0">
    <property type="entry name" value="GOLGIN SUBFAMILY A MEMBER 4"/>
    <property type="match status" value="1"/>
</dbReference>
<gene>
    <name evidence="3" type="ORF">DL546_000402</name>
</gene>
<feature type="region of interest" description="Disordered" evidence="2">
    <location>
        <begin position="636"/>
        <end position="705"/>
    </location>
</feature>
<dbReference type="AlphaFoldDB" id="A0A420Y596"/>
<organism evidence="3 4">
    <name type="scientific">Coniochaeta pulveracea</name>
    <dbReference type="NCBI Taxonomy" id="177199"/>
    <lineage>
        <taxon>Eukaryota</taxon>
        <taxon>Fungi</taxon>
        <taxon>Dikarya</taxon>
        <taxon>Ascomycota</taxon>
        <taxon>Pezizomycotina</taxon>
        <taxon>Sordariomycetes</taxon>
        <taxon>Sordariomycetidae</taxon>
        <taxon>Coniochaetales</taxon>
        <taxon>Coniochaetaceae</taxon>
        <taxon>Coniochaeta</taxon>
    </lineage>
</organism>
<evidence type="ECO:0000256" key="2">
    <source>
        <dbReference type="SAM" id="MobiDB-lite"/>
    </source>
</evidence>
<keyword evidence="4" id="KW-1185">Reference proteome</keyword>
<keyword evidence="1" id="KW-0175">Coiled coil</keyword>
<feature type="compositionally biased region" description="Basic and acidic residues" evidence="2">
    <location>
        <begin position="672"/>
        <end position="681"/>
    </location>
</feature>